<evidence type="ECO:0000256" key="10">
    <source>
        <dbReference type="ARBA" id="ARBA00023306"/>
    </source>
</evidence>
<dbReference type="GO" id="GO:0005524">
    <property type="term" value="F:ATP binding"/>
    <property type="evidence" value="ECO:0007669"/>
    <property type="project" value="UniProtKB-UniRule"/>
</dbReference>
<dbReference type="GO" id="GO:0051301">
    <property type="term" value="P:cell division"/>
    <property type="evidence" value="ECO:0007669"/>
    <property type="project" value="UniProtKB-KW"/>
</dbReference>
<dbReference type="EC" id="2.3.2.23" evidence="2"/>
<comment type="catalytic activity">
    <reaction evidence="1">
        <text>S-ubiquitinyl-[E1 ubiquitin-activating enzyme]-L-cysteine + [E2 ubiquitin-conjugating enzyme]-L-cysteine = [E1 ubiquitin-activating enzyme]-L-cysteine + S-ubiquitinyl-[E2 ubiquitin-conjugating enzyme]-L-cysteine.</text>
        <dbReference type="EC" id="2.3.2.23"/>
    </reaction>
</comment>
<keyword evidence="7 20" id="KW-0833">Ubl conjugation pathway</keyword>
<evidence type="ECO:0000256" key="6">
    <source>
        <dbReference type="ARBA" id="ARBA00022776"/>
    </source>
</evidence>
<feature type="region of interest" description="Disordered" evidence="21">
    <location>
        <begin position="1"/>
        <end position="32"/>
    </location>
</feature>
<evidence type="ECO:0000256" key="8">
    <source>
        <dbReference type="ARBA" id="ARBA00022840"/>
    </source>
</evidence>
<comment type="catalytic activity">
    <reaction evidence="11">
        <text>S-ubiquitinyl-[E1 ubiquitin-activating enzyme]-L-cysteine + [acceptor protein]-L-lysine = [E1 ubiquitin-activating enzyme]-L-cysteine + N(6)-monoubiquitinyl-[acceptor protein]-L-lysine.</text>
        <dbReference type="EC" id="2.3.2.24"/>
    </reaction>
</comment>
<evidence type="ECO:0000256" key="14">
    <source>
        <dbReference type="ARBA" id="ARBA00041791"/>
    </source>
</evidence>
<evidence type="ECO:0000256" key="3">
    <source>
        <dbReference type="ARBA" id="ARBA00022618"/>
    </source>
</evidence>
<dbReference type="PROSITE" id="PS00183">
    <property type="entry name" value="UBC_1"/>
    <property type="match status" value="1"/>
</dbReference>
<evidence type="ECO:0000313" key="24">
    <source>
        <dbReference type="RefSeq" id="XP_019613574.1"/>
    </source>
</evidence>
<dbReference type="InterPro" id="IPR000608">
    <property type="entry name" value="UBC"/>
</dbReference>
<reference evidence="24" key="1">
    <citation type="submission" date="2025-08" db="UniProtKB">
        <authorList>
            <consortium name="RefSeq"/>
        </authorList>
    </citation>
    <scope>IDENTIFICATION</scope>
    <source>
        <tissue evidence="24">Gonad</tissue>
    </source>
</reference>
<dbReference type="InterPro" id="IPR023313">
    <property type="entry name" value="UBQ-conjugating_AS"/>
</dbReference>
<keyword evidence="6" id="KW-0498">Mitosis</keyword>
<dbReference type="SUPFAM" id="SSF54495">
    <property type="entry name" value="UBC-like"/>
    <property type="match status" value="1"/>
</dbReference>
<comment type="similarity">
    <text evidence="20">Belongs to the ubiquitin-conjugating enzyme family.</text>
</comment>
<dbReference type="InterPro" id="IPR050113">
    <property type="entry name" value="Ub_conjugating_enzyme"/>
</dbReference>
<gene>
    <name evidence="24" type="primary">LOC109461635</name>
</gene>
<dbReference type="PROSITE" id="PS50127">
    <property type="entry name" value="UBC_2"/>
    <property type="match status" value="1"/>
</dbReference>
<evidence type="ECO:0000259" key="22">
    <source>
        <dbReference type="PROSITE" id="PS50127"/>
    </source>
</evidence>
<evidence type="ECO:0000256" key="7">
    <source>
        <dbReference type="ARBA" id="ARBA00022786"/>
    </source>
</evidence>
<dbReference type="Gene3D" id="3.10.110.10">
    <property type="entry name" value="Ubiquitin Conjugating Enzyme"/>
    <property type="match status" value="1"/>
</dbReference>
<dbReference type="InterPro" id="IPR016135">
    <property type="entry name" value="UBQ-conjugating_enzyme/RWD"/>
</dbReference>
<evidence type="ECO:0000256" key="2">
    <source>
        <dbReference type="ARBA" id="ARBA00012486"/>
    </source>
</evidence>
<evidence type="ECO:0000256" key="9">
    <source>
        <dbReference type="ARBA" id="ARBA00022843"/>
    </source>
</evidence>
<keyword evidence="9" id="KW-0832">Ubl conjugation</keyword>
<organism evidence="23 24">
    <name type="scientific">Branchiostoma belcheri</name>
    <name type="common">Amphioxus</name>
    <dbReference type="NCBI Taxonomy" id="7741"/>
    <lineage>
        <taxon>Eukaryota</taxon>
        <taxon>Metazoa</taxon>
        <taxon>Chordata</taxon>
        <taxon>Cephalochordata</taxon>
        <taxon>Leptocardii</taxon>
        <taxon>Amphioxiformes</taxon>
        <taxon>Branchiostomatidae</taxon>
        <taxon>Branchiostoma</taxon>
    </lineage>
</organism>
<dbReference type="PANTHER" id="PTHR24067">
    <property type="entry name" value="UBIQUITIN-CONJUGATING ENZYME E2"/>
    <property type="match status" value="1"/>
</dbReference>
<evidence type="ECO:0000256" key="19">
    <source>
        <dbReference type="PROSITE-ProRule" id="PRU10133"/>
    </source>
</evidence>
<keyword evidence="23" id="KW-1185">Reference proteome</keyword>
<dbReference type="CDD" id="cd23791">
    <property type="entry name" value="UBCc_UBE2C"/>
    <property type="match status" value="1"/>
</dbReference>
<dbReference type="AlphaFoldDB" id="A0A6P4XSA6"/>
<dbReference type="OrthoDB" id="10253686at2759"/>
<evidence type="ECO:0000256" key="4">
    <source>
        <dbReference type="ARBA" id="ARBA00022679"/>
    </source>
</evidence>
<dbReference type="EC" id="2.3.2.24" evidence="12"/>
<feature type="domain" description="UBC core" evidence="22">
    <location>
        <begin position="31"/>
        <end position="176"/>
    </location>
</feature>
<keyword evidence="8 20" id="KW-0067">ATP-binding</keyword>
<dbReference type="GO" id="GO:0061631">
    <property type="term" value="F:ubiquitin conjugating enzyme activity"/>
    <property type="evidence" value="ECO:0007669"/>
    <property type="project" value="UniProtKB-EC"/>
</dbReference>
<evidence type="ECO:0000256" key="5">
    <source>
        <dbReference type="ARBA" id="ARBA00022741"/>
    </source>
</evidence>
<evidence type="ECO:0000313" key="23">
    <source>
        <dbReference type="Proteomes" id="UP000515135"/>
    </source>
</evidence>
<evidence type="ECO:0000256" key="1">
    <source>
        <dbReference type="ARBA" id="ARBA00000485"/>
    </source>
</evidence>
<feature type="active site" description="Glycyl thioester intermediate" evidence="19">
    <location>
        <position position="115"/>
    </location>
</feature>
<evidence type="ECO:0000256" key="16">
    <source>
        <dbReference type="ARBA" id="ARBA00042389"/>
    </source>
</evidence>
<evidence type="ECO:0000256" key="20">
    <source>
        <dbReference type="RuleBase" id="RU362109"/>
    </source>
</evidence>
<evidence type="ECO:0000256" key="18">
    <source>
        <dbReference type="ARBA" id="ARBA00058373"/>
    </source>
</evidence>
<evidence type="ECO:0000256" key="11">
    <source>
        <dbReference type="ARBA" id="ARBA00035845"/>
    </source>
</evidence>
<evidence type="ECO:0000256" key="17">
    <source>
        <dbReference type="ARBA" id="ARBA00042725"/>
    </source>
</evidence>
<keyword evidence="5 20" id="KW-0547">Nucleotide-binding</keyword>
<keyword evidence="10" id="KW-0131">Cell cycle</keyword>
<keyword evidence="3" id="KW-0132">Cell division</keyword>
<name>A0A6P4XSA6_BRABE</name>
<dbReference type="Proteomes" id="UP000515135">
    <property type="component" value="Unplaced"/>
</dbReference>
<dbReference type="KEGG" id="bbel:109461635"/>
<accession>A0A6P4XSA6</accession>
<evidence type="ECO:0000256" key="12">
    <source>
        <dbReference type="ARBA" id="ARBA00039076"/>
    </source>
</evidence>
<sequence length="182" mass="20678">MSFSQNVDPASMGPAQQEKGTKDTRRGEKHTVSRRLQQELMGLMMSDDKGISAFPNGDSLFNWTGTLTGPMGTVYEDLKYKLSLEFPQGYPYKPPTVRFETPCFHPNVDEHGNICLDILKEKWSALYDVRTVLLSIQSLLGEPNNDSPLNVHAAGLWENQSEYKKTLLERYEKDVRSKDFSI</sequence>
<dbReference type="Pfam" id="PF00179">
    <property type="entry name" value="UQ_con"/>
    <property type="match status" value="1"/>
</dbReference>
<protein>
    <recommendedName>
        <fullName evidence="13">Ubiquitin-conjugating enzyme E2 C</fullName>
        <ecNumber evidence="2">2.3.2.23</ecNumber>
        <ecNumber evidence="12">2.3.2.24</ecNumber>
    </recommendedName>
    <alternativeName>
        <fullName evidence="17">(E3-independent) E2 ubiquitin-conjugating enzyme C</fullName>
    </alternativeName>
    <alternativeName>
        <fullName evidence="14">E2 ubiquitin-conjugating enzyme C</fullName>
    </alternativeName>
    <alternativeName>
        <fullName evidence="16">Ubiquitin carrier protein C</fullName>
    </alternativeName>
    <alternativeName>
        <fullName evidence="15">Ubiquitin-protein ligase C</fullName>
    </alternativeName>
</protein>
<dbReference type="SMART" id="SM00212">
    <property type="entry name" value="UBCc"/>
    <property type="match status" value="1"/>
</dbReference>
<evidence type="ECO:0000256" key="21">
    <source>
        <dbReference type="SAM" id="MobiDB-lite"/>
    </source>
</evidence>
<evidence type="ECO:0000256" key="13">
    <source>
        <dbReference type="ARBA" id="ARBA00039887"/>
    </source>
</evidence>
<dbReference type="FunFam" id="3.10.110.10:FF:000039">
    <property type="entry name" value="Ubiquitin-conjugating enzyme E2 C"/>
    <property type="match status" value="1"/>
</dbReference>
<feature type="compositionally biased region" description="Basic and acidic residues" evidence="21">
    <location>
        <begin position="19"/>
        <end position="31"/>
    </location>
</feature>
<evidence type="ECO:0000256" key="15">
    <source>
        <dbReference type="ARBA" id="ARBA00042312"/>
    </source>
</evidence>
<comment type="function">
    <text evidence="18">Accepts ubiquitin from the E1 complex and catalyzes its covalent attachment to other proteins. In vitro catalyzes 'Lys-11'- and 'Lys-48'-linked polyubiquitination. Acts as an essential factor of the anaphase promoting complex/cyclosome (APC/C), a cell cycle-regulated ubiquitin ligase that controls progression through mitosis. Acts by initiating 'Lys-11'-linked polyubiquitin chains on APC/C substrates, leading to the degradation of APC/C substrates by the proteasome and promoting mitotic exit.</text>
</comment>
<proteinExistence type="inferred from homology"/>
<keyword evidence="4" id="KW-0808">Transferase</keyword>
<dbReference type="GeneID" id="109461635"/>
<dbReference type="RefSeq" id="XP_019613574.1">
    <property type="nucleotide sequence ID" value="XM_019758015.1"/>
</dbReference>